<dbReference type="RefSeq" id="WP_182985674.1">
    <property type="nucleotide sequence ID" value="NZ_JABEQD010000003.1"/>
</dbReference>
<evidence type="ECO:0000259" key="5">
    <source>
        <dbReference type="Pfam" id="PF08028"/>
    </source>
</evidence>
<dbReference type="PANTHER" id="PTHR43831:SF1">
    <property type="entry name" value="ISOBUTYRYL-COA DEHYDROGENASE, MITOCHONDRIAL"/>
    <property type="match status" value="1"/>
</dbReference>
<dbReference type="InterPro" id="IPR036250">
    <property type="entry name" value="AcylCo_DH-like_C"/>
</dbReference>
<keyword evidence="2" id="KW-0560">Oxidoreductase</keyword>
<dbReference type="Proteomes" id="UP000559860">
    <property type="component" value="Unassembled WGS sequence"/>
</dbReference>
<evidence type="ECO:0000259" key="4">
    <source>
        <dbReference type="Pfam" id="PF02771"/>
    </source>
</evidence>
<dbReference type="Gene3D" id="2.40.110.10">
    <property type="entry name" value="Butyryl-CoA Dehydrogenase, subunit A, domain 2"/>
    <property type="match status" value="1"/>
</dbReference>
<feature type="domain" description="Acyl-CoA dehydrogenase/oxidase N-terminal" evidence="4">
    <location>
        <begin position="26"/>
        <end position="92"/>
    </location>
</feature>
<dbReference type="AlphaFoldDB" id="A0A7W4IS59"/>
<dbReference type="Gene3D" id="1.20.140.10">
    <property type="entry name" value="Butyryl-CoA Dehydrogenase, subunit A, domain 3"/>
    <property type="match status" value="1"/>
</dbReference>
<proteinExistence type="predicted"/>
<evidence type="ECO:0000313" key="6">
    <source>
        <dbReference type="EMBL" id="MBB2168080.1"/>
    </source>
</evidence>
<dbReference type="GO" id="GO:0050660">
    <property type="term" value="F:flavin adenine dinucleotide binding"/>
    <property type="evidence" value="ECO:0007669"/>
    <property type="project" value="InterPro"/>
</dbReference>
<dbReference type="SUPFAM" id="SSF47203">
    <property type="entry name" value="Acyl-CoA dehydrogenase C-terminal domain-like"/>
    <property type="match status" value="1"/>
</dbReference>
<dbReference type="SUPFAM" id="SSF56645">
    <property type="entry name" value="Acyl-CoA dehydrogenase NM domain-like"/>
    <property type="match status" value="1"/>
</dbReference>
<dbReference type="InterPro" id="IPR013107">
    <property type="entry name" value="Acyl-CoA_DH_C"/>
</dbReference>
<evidence type="ECO:0000313" key="7">
    <source>
        <dbReference type="Proteomes" id="UP000559860"/>
    </source>
</evidence>
<dbReference type="Gene3D" id="1.10.540.10">
    <property type="entry name" value="Acyl-CoA dehydrogenase/oxidase, N-terminal domain"/>
    <property type="match status" value="1"/>
</dbReference>
<dbReference type="Pfam" id="PF08028">
    <property type="entry name" value="Acyl-CoA_dh_2"/>
    <property type="match status" value="1"/>
</dbReference>
<reference evidence="6 7" key="1">
    <citation type="submission" date="2020-04" db="EMBL/GenBank/DDBJ databases">
        <title>Description of novel Gluconacetobacter.</title>
        <authorList>
            <person name="Sombolestani A."/>
        </authorList>
    </citation>
    <scope>NUCLEOTIDE SEQUENCE [LARGE SCALE GENOMIC DNA]</scope>
    <source>
        <strain evidence="6 7">LMG 27801</strain>
    </source>
</reference>
<keyword evidence="1" id="KW-0285">Flavoprotein</keyword>
<dbReference type="InterPro" id="IPR009100">
    <property type="entry name" value="AcylCoA_DH/oxidase_NM_dom_sf"/>
</dbReference>
<dbReference type="InterPro" id="IPR046373">
    <property type="entry name" value="Acyl-CoA_Oxase/DH_mid-dom_sf"/>
</dbReference>
<dbReference type="GO" id="GO:0016627">
    <property type="term" value="F:oxidoreductase activity, acting on the CH-CH group of donors"/>
    <property type="evidence" value="ECO:0007669"/>
    <property type="project" value="InterPro"/>
</dbReference>
<feature type="domain" description="Acyl-CoA oxidase/dehydrogenase middle" evidence="3">
    <location>
        <begin position="130"/>
        <end position="220"/>
    </location>
</feature>
<evidence type="ECO:0000256" key="1">
    <source>
        <dbReference type="ARBA" id="ARBA00022630"/>
    </source>
</evidence>
<sequence>MDTLPAALAQHDTPDWAALERLVPRFAARAAEYDRSGDIALDNLADLRDAGFLALALPRAYGGLAIGLRTVLEVVSRIARGDPSTALIVSMQYLQSGAVVRSDRWPADVKAELFRSIRHEGALINALRVEPELGTPARGGLPATTVRHDGTTWRISGRKIFSTGSTALRWGVAWARTEGDAPRVGQVLVPLDLPGVRIEKSWHQMGMRATGSHTVIFEDVAIPERYLVNLNPPAAAPDDAVQLASWHAVVIGALYDGVARAARDWLVRFLHERAPSNLGASLATLPRFQTLIGEIDALLLTNRALIDHALAREESGEHVDSDAGLVKHLVTENAIAAVGKAVAAIGNPGLSQDNPLERHYRDVLCGRIHTPQGDSALGTAGRAALG</sequence>
<dbReference type="InterPro" id="IPR037069">
    <property type="entry name" value="AcylCoA_DH/ox_N_sf"/>
</dbReference>
<accession>A0A7W4IS59</accession>
<dbReference type="PANTHER" id="PTHR43831">
    <property type="entry name" value="ISOBUTYRYL-COA DEHYDROGENASE"/>
    <property type="match status" value="1"/>
</dbReference>
<name>A0A7W4IS59_9PROT</name>
<dbReference type="CDD" id="cd00567">
    <property type="entry name" value="ACAD"/>
    <property type="match status" value="1"/>
</dbReference>
<organism evidence="6 7">
    <name type="scientific">Gluconacetobacter aggeris</name>
    <dbReference type="NCBI Taxonomy" id="1286186"/>
    <lineage>
        <taxon>Bacteria</taxon>
        <taxon>Pseudomonadati</taxon>
        <taxon>Pseudomonadota</taxon>
        <taxon>Alphaproteobacteria</taxon>
        <taxon>Acetobacterales</taxon>
        <taxon>Acetobacteraceae</taxon>
        <taxon>Gluconacetobacter</taxon>
    </lineage>
</organism>
<dbReference type="Pfam" id="PF02771">
    <property type="entry name" value="Acyl-CoA_dh_N"/>
    <property type="match status" value="1"/>
</dbReference>
<dbReference type="Pfam" id="PF02770">
    <property type="entry name" value="Acyl-CoA_dh_M"/>
    <property type="match status" value="1"/>
</dbReference>
<dbReference type="InterPro" id="IPR006091">
    <property type="entry name" value="Acyl-CoA_Oxase/DH_mid-dom"/>
</dbReference>
<protein>
    <submittedName>
        <fullName evidence="6">Acyl-CoA/acyl-ACP dehydrogenase</fullName>
    </submittedName>
</protein>
<dbReference type="InterPro" id="IPR052547">
    <property type="entry name" value="Mito_Isobutyryl-CoADH"/>
</dbReference>
<evidence type="ECO:0000259" key="3">
    <source>
        <dbReference type="Pfam" id="PF02770"/>
    </source>
</evidence>
<evidence type="ECO:0000256" key="2">
    <source>
        <dbReference type="ARBA" id="ARBA00023002"/>
    </source>
</evidence>
<comment type="caution">
    <text evidence="6">The sequence shown here is derived from an EMBL/GenBank/DDBJ whole genome shotgun (WGS) entry which is preliminary data.</text>
</comment>
<keyword evidence="7" id="KW-1185">Reference proteome</keyword>
<dbReference type="InterPro" id="IPR013786">
    <property type="entry name" value="AcylCoA_DH/ox_N"/>
</dbReference>
<gene>
    <name evidence="6" type="ORF">HLH36_06880</name>
</gene>
<dbReference type="PIRSF" id="PIRSF016578">
    <property type="entry name" value="HsaA"/>
    <property type="match status" value="1"/>
</dbReference>
<feature type="domain" description="Acyl-CoA dehydrogenase C-terminal" evidence="5">
    <location>
        <begin position="250"/>
        <end position="370"/>
    </location>
</feature>
<dbReference type="EMBL" id="JABEQD010000003">
    <property type="protein sequence ID" value="MBB2168080.1"/>
    <property type="molecule type" value="Genomic_DNA"/>
</dbReference>